<feature type="transmembrane region" description="Helical" evidence="9">
    <location>
        <begin position="94"/>
        <end position="114"/>
    </location>
</feature>
<evidence type="ECO:0000256" key="9">
    <source>
        <dbReference type="SAM" id="Phobius"/>
    </source>
</evidence>
<evidence type="ECO:0000256" key="4">
    <source>
        <dbReference type="ARBA" id="ARBA00022692"/>
    </source>
</evidence>
<comment type="caution">
    <text evidence="10">The sequence shown here is derived from an EMBL/GenBank/DDBJ whole genome shotgun (WGS) entry which is preliminary data.</text>
</comment>
<evidence type="ECO:0000313" key="10">
    <source>
        <dbReference type="EMBL" id="KKM05019.1"/>
    </source>
</evidence>
<keyword evidence="6" id="KW-0067">ATP-binding</keyword>
<feature type="transmembrane region" description="Helical" evidence="9">
    <location>
        <begin position="56"/>
        <end position="74"/>
    </location>
</feature>
<evidence type="ECO:0000256" key="6">
    <source>
        <dbReference type="ARBA" id="ARBA00022840"/>
    </source>
</evidence>
<evidence type="ECO:0000256" key="2">
    <source>
        <dbReference type="ARBA" id="ARBA00007127"/>
    </source>
</evidence>
<dbReference type="PANTHER" id="PTHR31187:SF1">
    <property type="entry name" value="ADP,ATP CARRIER PROTEIN 1"/>
    <property type="match status" value="1"/>
</dbReference>
<keyword evidence="7 9" id="KW-1133">Transmembrane helix</keyword>
<protein>
    <recommendedName>
        <fullName evidence="11">ADP,ATP carrier protein</fullName>
    </recommendedName>
</protein>
<dbReference type="GO" id="GO:0005471">
    <property type="term" value="F:ATP:ADP antiporter activity"/>
    <property type="evidence" value="ECO:0007669"/>
    <property type="project" value="InterPro"/>
</dbReference>
<dbReference type="EMBL" id="LAZR01016321">
    <property type="protein sequence ID" value="KKM05019.1"/>
    <property type="molecule type" value="Genomic_DNA"/>
</dbReference>
<feature type="transmembrane region" description="Helical" evidence="9">
    <location>
        <begin position="154"/>
        <end position="172"/>
    </location>
</feature>
<dbReference type="InterPro" id="IPR036259">
    <property type="entry name" value="MFS_trans_sf"/>
</dbReference>
<keyword evidence="3" id="KW-0813">Transport</keyword>
<accession>A0A0F9H1V6</accession>
<name>A0A0F9H1V6_9ZZZZ</name>
<dbReference type="GO" id="GO:0005524">
    <property type="term" value="F:ATP binding"/>
    <property type="evidence" value="ECO:0007669"/>
    <property type="project" value="UniProtKB-KW"/>
</dbReference>
<evidence type="ECO:0000256" key="3">
    <source>
        <dbReference type="ARBA" id="ARBA00022448"/>
    </source>
</evidence>
<dbReference type="SUPFAM" id="SSF103473">
    <property type="entry name" value="MFS general substrate transporter"/>
    <property type="match status" value="1"/>
</dbReference>
<dbReference type="AlphaFoldDB" id="A0A0F9H1V6"/>
<dbReference type="PANTHER" id="PTHR31187">
    <property type="match status" value="1"/>
</dbReference>
<sequence length="294" mass="32362">IVVILGFVIMAAYWWMNKNVLTDARFYSQDDQKSTKKSKPKLSMKDSFKFLFKSKYLGLLAVLVISYGIAINLIEVTWKGQLKLQYPNSNDYLSFMGGFSTVTGLVTIFTTMFLGGNIMRKFGWRISALLTPVVIVITGITFLGFVVFKGHMPSYLFGGMALQMFIVLLGAGQNILSKSSKYTFFDPTKEMAYIPLDQESKVKGKAAIDVVGARLGKSGGSFLQAGLILACGGIGGIAPFVMVIVVAIVSLWMFSANALSKRFEEKSQEIEKKKVTEEDLELVAAPATTETKNK</sequence>
<dbReference type="Pfam" id="PF03219">
    <property type="entry name" value="TLC"/>
    <property type="match status" value="1"/>
</dbReference>
<evidence type="ECO:0000256" key="7">
    <source>
        <dbReference type="ARBA" id="ARBA00022989"/>
    </source>
</evidence>
<keyword evidence="8 9" id="KW-0472">Membrane</keyword>
<evidence type="ECO:0008006" key="11">
    <source>
        <dbReference type="Google" id="ProtNLM"/>
    </source>
</evidence>
<dbReference type="InterPro" id="IPR004667">
    <property type="entry name" value="ADP_ATP_car_bac_type"/>
</dbReference>
<keyword evidence="4 9" id="KW-0812">Transmembrane</keyword>
<dbReference type="GO" id="GO:0016020">
    <property type="term" value="C:membrane"/>
    <property type="evidence" value="ECO:0007669"/>
    <property type="project" value="UniProtKB-SubCell"/>
</dbReference>
<proteinExistence type="inferred from homology"/>
<feature type="transmembrane region" description="Helical" evidence="9">
    <location>
        <begin position="126"/>
        <end position="148"/>
    </location>
</feature>
<comment type="similarity">
    <text evidence="2">Belongs to the ADP/ATP translocase tlc family.</text>
</comment>
<comment type="subcellular location">
    <subcellularLocation>
        <location evidence="1">Membrane</location>
        <topology evidence="1">Multi-pass membrane protein</topology>
    </subcellularLocation>
</comment>
<feature type="transmembrane region" description="Helical" evidence="9">
    <location>
        <begin position="227"/>
        <end position="254"/>
    </location>
</feature>
<evidence type="ECO:0000256" key="1">
    <source>
        <dbReference type="ARBA" id="ARBA00004141"/>
    </source>
</evidence>
<evidence type="ECO:0000256" key="8">
    <source>
        <dbReference type="ARBA" id="ARBA00023136"/>
    </source>
</evidence>
<keyword evidence="5" id="KW-0547">Nucleotide-binding</keyword>
<evidence type="ECO:0000256" key="5">
    <source>
        <dbReference type="ARBA" id="ARBA00022741"/>
    </source>
</evidence>
<reference evidence="10" key="1">
    <citation type="journal article" date="2015" name="Nature">
        <title>Complex archaea that bridge the gap between prokaryotes and eukaryotes.</title>
        <authorList>
            <person name="Spang A."/>
            <person name="Saw J.H."/>
            <person name="Jorgensen S.L."/>
            <person name="Zaremba-Niedzwiedzka K."/>
            <person name="Martijn J."/>
            <person name="Lind A.E."/>
            <person name="van Eijk R."/>
            <person name="Schleper C."/>
            <person name="Guy L."/>
            <person name="Ettema T.J."/>
        </authorList>
    </citation>
    <scope>NUCLEOTIDE SEQUENCE</scope>
</reference>
<gene>
    <name evidence="10" type="ORF">LCGC14_1758310</name>
</gene>
<feature type="non-terminal residue" evidence="10">
    <location>
        <position position="1"/>
    </location>
</feature>
<organism evidence="10">
    <name type="scientific">marine sediment metagenome</name>
    <dbReference type="NCBI Taxonomy" id="412755"/>
    <lineage>
        <taxon>unclassified sequences</taxon>
        <taxon>metagenomes</taxon>
        <taxon>ecological metagenomes</taxon>
    </lineage>
</organism>